<dbReference type="OrthoDB" id="408631at2759"/>
<dbReference type="AlphaFoldDB" id="A0A1R3KHW3"/>
<dbReference type="EMBL" id="AWWV01004840">
    <property type="protein sequence ID" value="OMP06677.1"/>
    <property type="molecule type" value="Genomic_DNA"/>
</dbReference>
<accession>A0A1R3KHW3</accession>
<gene>
    <name evidence="3" type="ORF">CCACVL1_01473</name>
</gene>
<dbReference type="InterPro" id="IPR029058">
    <property type="entry name" value="AB_hydrolase_fold"/>
</dbReference>
<protein>
    <submittedName>
        <fullName evidence="3">Alpha/beta hydrolase-3</fullName>
    </submittedName>
</protein>
<name>A0A1R3KHW3_COCAP</name>
<dbReference type="InterPro" id="IPR050466">
    <property type="entry name" value="Carboxylest/Gibb_receptor"/>
</dbReference>
<evidence type="ECO:0000313" key="3">
    <source>
        <dbReference type="EMBL" id="OMP06677.1"/>
    </source>
</evidence>
<dbReference type="InterPro" id="IPR013094">
    <property type="entry name" value="AB_hydrolase_3"/>
</dbReference>
<comment type="caution">
    <text evidence="3">The sequence shown here is derived from an EMBL/GenBank/DDBJ whole genome shotgun (WGS) entry which is preliminary data.</text>
</comment>
<dbReference type="Pfam" id="PF07859">
    <property type="entry name" value="Abhydrolase_3"/>
    <property type="match status" value="1"/>
</dbReference>
<keyword evidence="3" id="KW-0378">Hydrolase</keyword>
<evidence type="ECO:0000259" key="2">
    <source>
        <dbReference type="Pfam" id="PF07859"/>
    </source>
</evidence>
<dbReference type="GO" id="GO:0016787">
    <property type="term" value="F:hydrolase activity"/>
    <property type="evidence" value="ECO:0007669"/>
    <property type="project" value="UniProtKB-KW"/>
</dbReference>
<keyword evidence="4" id="KW-1185">Reference proteome</keyword>
<evidence type="ECO:0000256" key="1">
    <source>
        <dbReference type="ARBA" id="ARBA00010515"/>
    </source>
</evidence>
<reference evidence="3 4" key="1">
    <citation type="submission" date="2013-09" db="EMBL/GenBank/DDBJ databases">
        <title>Corchorus capsularis genome sequencing.</title>
        <authorList>
            <person name="Alam M."/>
            <person name="Haque M.S."/>
            <person name="Islam M.S."/>
            <person name="Emdad E.M."/>
            <person name="Islam M.M."/>
            <person name="Ahmed B."/>
            <person name="Halim A."/>
            <person name="Hossen Q.M.M."/>
            <person name="Hossain M.Z."/>
            <person name="Ahmed R."/>
            <person name="Khan M.M."/>
            <person name="Islam R."/>
            <person name="Rashid M.M."/>
            <person name="Khan S.A."/>
            <person name="Rahman M.S."/>
            <person name="Alam M."/>
        </authorList>
    </citation>
    <scope>NUCLEOTIDE SEQUENCE [LARGE SCALE GENOMIC DNA]</scope>
    <source>
        <strain evidence="4">cv. CVL-1</strain>
        <tissue evidence="3">Whole seedling</tissue>
    </source>
</reference>
<sequence>MSIPLAPITDPYEFLQITLNADGTLTRRYAFPLSSAEPNSNISQVLSKDIPVNPSKGTRARIFLPKQALNPISPNKLPLLVYFHGGGFITCSLDLTMFHEFCSNIASELQVIVVSAGYRLAPEHRLPAAYDDAMEALHLIKTIPDDWLKDYADYSNCFLMGTSAGGNMAYQVGLLAAEEIDHLSPLKIKGLILHQPFFGGVQRTESEMRLINGTIFPQCVSDLMWELSLPIGVDGRDHKYCNPTAADGFIDLEKIKKVGWRVLVTGCDGDPLIDRQIELVRMMEKIGIQVVGHFGVGGFHGLELIDSSKANALHVVLKNFIWPSM</sequence>
<dbReference type="STRING" id="210143.A0A1R3KHW3"/>
<dbReference type="PANTHER" id="PTHR23024">
    <property type="entry name" value="ARYLACETAMIDE DEACETYLASE"/>
    <property type="match status" value="1"/>
</dbReference>
<dbReference type="SUPFAM" id="SSF53474">
    <property type="entry name" value="alpha/beta-Hydrolases"/>
    <property type="match status" value="1"/>
</dbReference>
<feature type="domain" description="Alpha/beta hydrolase fold-3" evidence="2">
    <location>
        <begin position="80"/>
        <end position="302"/>
    </location>
</feature>
<comment type="similarity">
    <text evidence="1">Belongs to the 'GDXG' lipolytic enzyme family.</text>
</comment>
<dbReference type="OMA" id="GHEYCDP"/>
<dbReference type="PANTHER" id="PTHR23024:SF546">
    <property type="entry name" value="CARBOXYLESTERASE 120-RELATED"/>
    <property type="match status" value="1"/>
</dbReference>
<evidence type="ECO:0000313" key="4">
    <source>
        <dbReference type="Proteomes" id="UP000188268"/>
    </source>
</evidence>
<dbReference type="Proteomes" id="UP000188268">
    <property type="component" value="Unassembled WGS sequence"/>
</dbReference>
<dbReference type="Gene3D" id="3.40.50.1820">
    <property type="entry name" value="alpha/beta hydrolase"/>
    <property type="match status" value="1"/>
</dbReference>
<proteinExistence type="inferred from homology"/>
<dbReference type="Gramene" id="OMP06677">
    <property type="protein sequence ID" value="OMP06677"/>
    <property type="gene ID" value="CCACVL1_01473"/>
</dbReference>
<organism evidence="3 4">
    <name type="scientific">Corchorus capsularis</name>
    <name type="common">Jute</name>
    <dbReference type="NCBI Taxonomy" id="210143"/>
    <lineage>
        <taxon>Eukaryota</taxon>
        <taxon>Viridiplantae</taxon>
        <taxon>Streptophyta</taxon>
        <taxon>Embryophyta</taxon>
        <taxon>Tracheophyta</taxon>
        <taxon>Spermatophyta</taxon>
        <taxon>Magnoliopsida</taxon>
        <taxon>eudicotyledons</taxon>
        <taxon>Gunneridae</taxon>
        <taxon>Pentapetalae</taxon>
        <taxon>rosids</taxon>
        <taxon>malvids</taxon>
        <taxon>Malvales</taxon>
        <taxon>Malvaceae</taxon>
        <taxon>Grewioideae</taxon>
        <taxon>Apeibeae</taxon>
        <taxon>Corchorus</taxon>
    </lineage>
</organism>